<dbReference type="SUPFAM" id="SSF117892">
    <property type="entry name" value="Band 7/SPFH domain"/>
    <property type="match status" value="1"/>
</dbReference>
<dbReference type="InterPro" id="IPR001972">
    <property type="entry name" value="Stomatin_HflK_fam"/>
</dbReference>
<feature type="coiled-coil region" evidence="3">
    <location>
        <begin position="222"/>
        <end position="255"/>
    </location>
</feature>
<dbReference type="Gene3D" id="3.30.479.30">
    <property type="entry name" value="Band 7 domain"/>
    <property type="match status" value="1"/>
</dbReference>
<keyword evidence="7" id="KW-1185">Reference proteome</keyword>
<dbReference type="EMBL" id="CP006745">
    <property type="protein sequence ID" value="AHC73268.1"/>
    <property type="molecule type" value="Genomic_DNA"/>
</dbReference>
<feature type="transmembrane region" description="Helical" evidence="4">
    <location>
        <begin position="12"/>
        <end position="31"/>
    </location>
</feature>
<dbReference type="PATRIC" id="fig|1401328.3.peg.16"/>
<evidence type="ECO:0000313" key="7">
    <source>
        <dbReference type="Proteomes" id="UP000018700"/>
    </source>
</evidence>
<comment type="subcellular location">
    <subcellularLocation>
        <location evidence="1">Membrane</location>
        <topology evidence="1">Single-pass membrane protein</topology>
    </subcellularLocation>
</comment>
<dbReference type="InterPro" id="IPR001107">
    <property type="entry name" value="Band_7"/>
</dbReference>
<evidence type="ECO:0000256" key="4">
    <source>
        <dbReference type="SAM" id="Phobius"/>
    </source>
</evidence>
<keyword evidence="4" id="KW-0472">Membrane</keyword>
<dbReference type="PANTHER" id="PTHR43327:SF10">
    <property type="entry name" value="STOMATIN-LIKE PROTEIN 2, MITOCHONDRIAL"/>
    <property type="match status" value="1"/>
</dbReference>
<sequence>MRGFMNHILNLLSGEEITIIVFAIVLIVLVIKGIRIVPQGEQWTVERFGRYVYTLEPGLSLINPLFSRIGNKVNMMENVLDIPEQDVITQDNAPCRVDAIVFYQVIEARRAVYEVRHLESALVNLALTNIRSVLGSTDLDAALSSRDEINSHILKVMDAATDPWGTKITRVEIKDIAPPKDLLDAMASQMKAEREKRAQILDAEGYRAAAIQRAEGKKQSEILNAEGELVAAQRQAEARERLARAEAEATKFVAEAIGSTGTNAVKYFIAQKYIEALSNFANSPNQKTVFVPIEMSSIVASIGGIKELLNTVSTGTELSATPPISNELHPK</sequence>
<dbReference type="InterPro" id="IPR050710">
    <property type="entry name" value="Band7/mec-2_domain"/>
</dbReference>
<dbReference type="KEGG" id="efk:P856_16"/>
<dbReference type="SMART" id="SM00244">
    <property type="entry name" value="PHB"/>
    <property type="match status" value="1"/>
</dbReference>
<dbReference type="HOGENOM" id="CLU_024949_2_2_5"/>
<proteinExistence type="inferred from homology"/>
<dbReference type="STRING" id="1401328.P856_16"/>
<feature type="domain" description="Band 7" evidence="5">
    <location>
        <begin position="32"/>
        <end position="190"/>
    </location>
</feature>
<name>V9TUA7_9PROT</name>
<dbReference type="Pfam" id="PF01145">
    <property type="entry name" value="Band_7"/>
    <property type="match status" value="1"/>
</dbReference>
<evidence type="ECO:0000259" key="5">
    <source>
        <dbReference type="SMART" id="SM00244"/>
    </source>
</evidence>
<dbReference type="AlphaFoldDB" id="V9TUA7"/>
<dbReference type="eggNOG" id="COG0330">
    <property type="taxonomic scope" value="Bacteria"/>
</dbReference>
<organism evidence="6 7">
    <name type="scientific">Candidatus Endolissoclinum faulkneri L5</name>
    <dbReference type="NCBI Taxonomy" id="1401328"/>
    <lineage>
        <taxon>Bacteria</taxon>
        <taxon>Pseudomonadati</taxon>
        <taxon>Pseudomonadota</taxon>
        <taxon>Alphaproteobacteria</taxon>
        <taxon>Rhodospirillales</taxon>
        <taxon>Rhodospirillaceae</taxon>
        <taxon>Candidatus Endolissoclinum</taxon>
    </lineage>
</organism>
<evidence type="ECO:0000256" key="1">
    <source>
        <dbReference type="ARBA" id="ARBA00004167"/>
    </source>
</evidence>
<keyword evidence="4" id="KW-1133">Transmembrane helix</keyword>
<dbReference type="CDD" id="cd08829">
    <property type="entry name" value="SPFH_paraslipin"/>
    <property type="match status" value="1"/>
</dbReference>
<dbReference type="Proteomes" id="UP000018700">
    <property type="component" value="Chromosome"/>
</dbReference>
<evidence type="ECO:0000256" key="2">
    <source>
        <dbReference type="ARBA" id="ARBA00008164"/>
    </source>
</evidence>
<comment type="similarity">
    <text evidence="2">Belongs to the band 7/mec-2 family.</text>
</comment>
<keyword evidence="4" id="KW-0812">Transmembrane</keyword>
<evidence type="ECO:0000256" key="3">
    <source>
        <dbReference type="SAM" id="Coils"/>
    </source>
</evidence>
<reference evidence="6 7" key="1">
    <citation type="journal article" date="2013" name="PLoS ONE">
        <title>Bacterial endosymbiosis in a chordate host: long-term co-evolution and conservation of secondary metabolism.</title>
        <authorList>
            <person name="Kwan J.C."/>
            <person name="Schmidt E.W."/>
        </authorList>
    </citation>
    <scope>NUCLEOTIDE SEQUENCE [LARGE SCALE GENOMIC DNA]</scope>
    <source>
        <strain evidence="7">faulkneri L5</strain>
    </source>
</reference>
<protein>
    <submittedName>
        <fullName evidence="6">HflC protein</fullName>
    </submittedName>
</protein>
<keyword evidence="3" id="KW-0175">Coiled coil</keyword>
<dbReference type="PRINTS" id="PR00721">
    <property type="entry name" value="STOMATIN"/>
</dbReference>
<dbReference type="FunFam" id="3.30.479.30:FF:000004">
    <property type="entry name" value="Putative membrane protease family, stomatin"/>
    <property type="match status" value="1"/>
</dbReference>
<accession>V9TUA7</accession>
<dbReference type="GO" id="GO:0098552">
    <property type="term" value="C:side of membrane"/>
    <property type="evidence" value="ECO:0007669"/>
    <property type="project" value="UniProtKB-ARBA"/>
</dbReference>
<dbReference type="GO" id="GO:0005886">
    <property type="term" value="C:plasma membrane"/>
    <property type="evidence" value="ECO:0007669"/>
    <property type="project" value="UniProtKB-ARBA"/>
</dbReference>
<gene>
    <name evidence="6" type="primary">hflC</name>
    <name evidence="6" type="ORF">P856_16</name>
</gene>
<dbReference type="InterPro" id="IPR036013">
    <property type="entry name" value="Band_7/SPFH_dom_sf"/>
</dbReference>
<dbReference type="PANTHER" id="PTHR43327">
    <property type="entry name" value="STOMATIN-LIKE PROTEIN 2, MITOCHONDRIAL"/>
    <property type="match status" value="1"/>
</dbReference>
<evidence type="ECO:0000313" key="6">
    <source>
        <dbReference type="EMBL" id="AHC73268.1"/>
    </source>
</evidence>